<organism evidence="13">
    <name type="scientific">uncultured marine group II/III euryarchaeote KM3_67_G08</name>
    <dbReference type="NCBI Taxonomy" id="1456485"/>
    <lineage>
        <taxon>Archaea</taxon>
        <taxon>Methanobacteriati</taxon>
        <taxon>Methanobacteriota</taxon>
        <taxon>environmental samples</taxon>
    </lineage>
</organism>
<comment type="cofactor">
    <cofactor evidence="10">
        <name>FAD</name>
        <dbReference type="ChEBI" id="CHEBI:57692"/>
    </cofactor>
    <text evidence="10">Binds 1 FAD per subunit.</text>
</comment>
<dbReference type="InterPro" id="IPR001100">
    <property type="entry name" value="Pyr_nuc-diS_OxRdtase"/>
</dbReference>
<keyword evidence="4 10" id="KW-0274">FAD</keyword>
<dbReference type="EC" id="1.8.1.4" evidence="2 10"/>
<evidence type="ECO:0000259" key="12">
    <source>
        <dbReference type="Pfam" id="PF07992"/>
    </source>
</evidence>
<dbReference type="GO" id="GO:0050660">
    <property type="term" value="F:flavin adenine dinucleotide binding"/>
    <property type="evidence" value="ECO:0007669"/>
    <property type="project" value="InterPro"/>
</dbReference>
<dbReference type="PRINTS" id="PR00411">
    <property type="entry name" value="PNDRDTASEI"/>
</dbReference>
<dbReference type="InterPro" id="IPR036188">
    <property type="entry name" value="FAD/NAD-bd_sf"/>
</dbReference>
<keyword evidence="5 10" id="KW-0560">Oxidoreductase</keyword>
<dbReference type="InterPro" id="IPR006258">
    <property type="entry name" value="Lipoamide_DH"/>
</dbReference>
<evidence type="ECO:0000256" key="5">
    <source>
        <dbReference type="ARBA" id="ARBA00023002"/>
    </source>
</evidence>
<dbReference type="PRINTS" id="PR00368">
    <property type="entry name" value="FADPNR"/>
</dbReference>
<dbReference type="InterPro" id="IPR050151">
    <property type="entry name" value="Class-I_Pyr_Nuc-Dis_Oxidored"/>
</dbReference>
<dbReference type="InterPro" id="IPR012999">
    <property type="entry name" value="Pyr_OxRdtase_I_AS"/>
</dbReference>
<keyword evidence="7" id="KW-1015">Disulfide bond</keyword>
<gene>
    <name evidence="13" type="primary">DLD</name>
    <name evidence="13" type="synonym">lpd</name>
    <name evidence="13" type="synonym">pdhD</name>
</gene>
<dbReference type="GO" id="GO:0004148">
    <property type="term" value="F:dihydrolipoyl dehydrogenase (NADH) activity"/>
    <property type="evidence" value="ECO:0007669"/>
    <property type="project" value="UniProtKB-EC"/>
</dbReference>
<comment type="miscellaneous">
    <text evidence="10">The active site is a redox-active disulfide bond.</text>
</comment>
<dbReference type="PIRSF" id="PIRSF000350">
    <property type="entry name" value="Mercury_reductase_MerA"/>
    <property type="match status" value="1"/>
</dbReference>
<evidence type="ECO:0000256" key="7">
    <source>
        <dbReference type="ARBA" id="ARBA00023157"/>
    </source>
</evidence>
<evidence type="ECO:0000256" key="10">
    <source>
        <dbReference type="RuleBase" id="RU003692"/>
    </source>
</evidence>
<keyword evidence="8 10" id="KW-0676">Redox-active center</keyword>
<dbReference type="PANTHER" id="PTHR22912">
    <property type="entry name" value="DISULFIDE OXIDOREDUCTASE"/>
    <property type="match status" value="1"/>
</dbReference>
<dbReference type="InterPro" id="IPR016156">
    <property type="entry name" value="FAD/NAD-linked_Rdtase_dimer_sf"/>
</dbReference>
<dbReference type="AlphaFoldDB" id="A0A075HDU0"/>
<dbReference type="GO" id="GO:0006103">
    <property type="term" value="P:2-oxoglutarate metabolic process"/>
    <property type="evidence" value="ECO:0007669"/>
    <property type="project" value="TreeGrafter"/>
</dbReference>
<evidence type="ECO:0000256" key="1">
    <source>
        <dbReference type="ARBA" id="ARBA00007532"/>
    </source>
</evidence>
<dbReference type="SUPFAM" id="SSF51905">
    <property type="entry name" value="FAD/NAD(P)-binding domain"/>
    <property type="match status" value="1"/>
</dbReference>
<reference evidence="13" key="1">
    <citation type="journal article" date="2014" name="Genome Biol. Evol.">
        <title>Pangenome evidence for extensive interdomain horizontal transfer affecting lineage core and shell genes in uncultured planktonic thaumarchaeota and euryarchaeota.</title>
        <authorList>
            <person name="Deschamps P."/>
            <person name="Zivanovic Y."/>
            <person name="Moreira D."/>
            <person name="Rodriguez-Valera F."/>
            <person name="Lopez-Garcia P."/>
        </authorList>
    </citation>
    <scope>NUCLEOTIDE SEQUENCE</scope>
</reference>
<feature type="domain" description="Pyridine nucleotide-disulphide oxidoreductase dimerisation" evidence="11">
    <location>
        <begin position="349"/>
        <end position="459"/>
    </location>
</feature>
<comment type="similarity">
    <text evidence="1 10">Belongs to the class-I pyridine nucleotide-disulfide oxidoreductase family.</text>
</comment>
<evidence type="ECO:0000256" key="6">
    <source>
        <dbReference type="ARBA" id="ARBA00023027"/>
    </source>
</evidence>
<sequence length="472" mass="50165">MAEVRNCKVLIVGAGPGGYVAAIRAGQLGLDTIIVEGSRAGGTCLIRGCIPSKAMIHAASSFEELGQHSGAGKMGISVTGKPKVNMQDLVSWKESIVDKLNKGVETLLKAAKVELISGWAKFRNAKTCEVSGGEKEWIINAEHVILANGSKSIELPFMPYGDNVISSTEGLELQELPKRLVVIGAGYIGLELGIAYRKLGSEVTFIEALDTILPIYDTEMTRPISMWLRKHKVTINLGAKAKGVSTRGKVTTVEYTDSKGQDHKIKADKVLVTVGRRPNTQGWGLEKMAVDMDGPFVKVDDQCRTSMKNVWAIGDIVGEPMLAHKASAQGEMVAEIIAGHRRAFDPVSIAAVCFTDPEIVGVGLTPDEAKERGIETVIGKFPFAASGRALAMDAGSDGGFVRITARASDHVILGIHAVGSHVSELSGEFAHAIEMGSRLEDVAGTIHVHPTLTEAFAESALAGLGQAIHISK</sequence>
<dbReference type="PROSITE" id="PS00076">
    <property type="entry name" value="PYRIDINE_REDOX_1"/>
    <property type="match status" value="1"/>
</dbReference>
<dbReference type="InterPro" id="IPR004099">
    <property type="entry name" value="Pyr_nucl-diS_OxRdtase_dimer"/>
</dbReference>
<evidence type="ECO:0000256" key="8">
    <source>
        <dbReference type="ARBA" id="ARBA00023284"/>
    </source>
</evidence>
<proteinExistence type="inferred from homology"/>
<evidence type="ECO:0000259" key="11">
    <source>
        <dbReference type="Pfam" id="PF02852"/>
    </source>
</evidence>
<protein>
    <recommendedName>
        <fullName evidence="2 10">Dihydrolipoyl dehydrogenase</fullName>
        <ecNumber evidence="2 10">1.8.1.4</ecNumber>
    </recommendedName>
</protein>
<comment type="catalytic activity">
    <reaction evidence="9 10">
        <text>N(6)-[(R)-dihydrolipoyl]-L-lysyl-[protein] + NAD(+) = N(6)-[(R)-lipoyl]-L-lysyl-[protein] + NADH + H(+)</text>
        <dbReference type="Rhea" id="RHEA:15045"/>
        <dbReference type="Rhea" id="RHEA-COMP:10474"/>
        <dbReference type="Rhea" id="RHEA-COMP:10475"/>
        <dbReference type="ChEBI" id="CHEBI:15378"/>
        <dbReference type="ChEBI" id="CHEBI:57540"/>
        <dbReference type="ChEBI" id="CHEBI:57945"/>
        <dbReference type="ChEBI" id="CHEBI:83099"/>
        <dbReference type="ChEBI" id="CHEBI:83100"/>
        <dbReference type="EC" id="1.8.1.4"/>
    </reaction>
</comment>
<dbReference type="PANTHER" id="PTHR22912:SF160">
    <property type="entry name" value="DIHYDROLIPOYL DEHYDROGENASE"/>
    <property type="match status" value="1"/>
</dbReference>
<feature type="domain" description="FAD/NAD(P)-binding" evidence="12">
    <location>
        <begin position="8"/>
        <end position="330"/>
    </location>
</feature>
<evidence type="ECO:0000256" key="4">
    <source>
        <dbReference type="ARBA" id="ARBA00022827"/>
    </source>
</evidence>
<dbReference type="NCBIfam" id="TIGR01350">
    <property type="entry name" value="lipoamide_DH"/>
    <property type="match status" value="1"/>
</dbReference>
<name>A0A075HDU0_9EURY</name>
<dbReference type="InterPro" id="IPR023753">
    <property type="entry name" value="FAD/NAD-binding_dom"/>
</dbReference>
<evidence type="ECO:0000256" key="2">
    <source>
        <dbReference type="ARBA" id="ARBA00012608"/>
    </source>
</evidence>
<dbReference type="Pfam" id="PF02852">
    <property type="entry name" value="Pyr_redox_dim"/>
    <property type="match status" value="1"/>
</dbReference>
<dbReference type="Gene3D" id="3.30.390.30">
    <property type="match status" value="1"/>
</dbReference>
<dbReference type="FunFam" id="3.30.390.30:FF:000001">
    <property type="entry name" value="Dihydrolipoyl dehydrogenase"/>
    <property type="match status" value="1"/>
</dbReference>
<dbReference type="EMBL" id="KF901008">
    <property type="protein sequence ID" value="AIF14696.1"/>
    <property type="molecule type" value="Genomic_DNA"/>
</dbReference>
<dbReference type="SUPFAM" id="SSF55424">
    <property type="entry name" value="FAD/NAD-linked reductases, dimerisation (C-terminal) domain"/>
    <property type="match status" value="1"/>
</dbReference>
<keyword evidence="3 10" id="KW-0285">Flavoprotein</keyword>
<evidence type="ECO:0000256" key="9">
    <source>
        <dbReference type="ARBA" id="ARBA00049187"/>
    </source>
</evidence>
<evidence type="ECO:0000256" key="3">
    <source>
        <dbReference type="ARBA" id="ARBA00022630"/>
    </source>
</evidence>
<keyword evidence="6 10" id="KW-0520">NAD</keyword>
<evidence type="ECO:0000313" key="13">
    <source>
        <dbReference type="EMBL" id="AIF14696.1"/>
    </source>
</evidence>
<accession>A0A075HDU0</accession>
<dbReference type="Gene3D" id="3.50.50.60">
    <property type="entry name" value="FAD/NAD(P)-binding domain"/>
    <property type="match status" value="2"/>
</dbReference>
<dbReference type="Pfam" id="PF07992">
    <property type="entry name" value="Pyr_redox_2"/>
    <property type="match status" value="1"/>
</dbReference>